<dbReference type="AlphaFoldDB" id="A0A2A2JUW2"/>
<reference evidence="1 3" key="1">
    <citation type="journal article" date="2017" name="Curr. Biol.">
        <title>Genome architecture and evolution of a unichromosomal asexual nematode.</title>
        <authorList>
            <person name="Fradin H."/>
            <person name="Zegar C."/>
            <person name="Gutwein M."/>
            <person name="Lucas J."/>
            <person name="Kovtun M."/>
            <person name="Corcoran D."/>
            <person name="Baugh L.R."/>
            <person name="Kiontke K."/>
            <person name="Gunsalus K."/>
            <person name="Fitch D.H."/>
            <person name="Piano F."/>
        </authorList>
    </citation>
    <scope>NUCLEOTIDE SEQUENCE [LARGE SCALE GENOMIC DNA]</scope>
    <source>
        <strain evidence="1">PF1309</strain>
    </source>
</reference>
<dbReference type="EMBL" id="LIAE01007035">
    <property type="protein sequence ID" value="PAV82673.1"/>
    <property type="molecule type" value="Genomic_DNA"/>
</dbReference>
<evidence type="ECO:0000313" key="1">
    <source>
        <dbReference type="EMBL" id="PAV65471.1"/>
    </source>
</evidence>
<sequence>MSAIPLLSNMLHTRNLRRSIEREKIGTAPSHNLQNEMFSKSMHQQQNKEQQNQTVNVKLAQPPAQAALEGGIQAILHSFT</sequence>
<dbReference type="Proteomes" id="UP000218231">
    <property type="component" value="Unassembled WGS sequence"/>
</dbReference>
<organism evidence="1 3">
    <name type="scientific">Diploscapter pachys</name>
    <dbReference type="NCBI Taxonomy" id="2018661"/>
    <lineage>
        <taxon>Eukaryota</taxon>
        <taxon>Metazoa</taxon>
        <taxon>Ecdysozoa</taxon>
        <taxon>Nematoda</taxon>
        <taxon>Chromadorea</taxon>
        <taxon>Rhabditida</taxon>
        <taxon>Rhabditina</taxon>
        <taxon>Rhabditomorpha</taxon>
        <taxon>Rhabditoidea</taxon>
        <taxon>Rhabditidae</taxon>
        <taxon>Diploscapter</taxon>
    </lineage>
</organism>
<comment type="caution">
    <text evidence="1">The sequence shown here is derived from an EMBL/GenBank/DDBJ whole genome shotgun (WGS) entry which is preliminary data.</text>
</comment>
<evidence type="ECO:0000313" key="2">
    <source>
        <dbReference type="EMBL" id="PAV82673.1"/>
    </source>
</evidence>
<gene>
    <name evidence="2" type="ORF">WR25_23480</name>
    <name evidence="1" type="ORF">WR25_26931</name>
</gene>
<proteinExistence type="predicted"/>
<dbReference type="EMBL" id="LIAE01010207">
    <property type="protein sequence ID" value="PAV65471.1"/>
    <property type="molecule type" value="Genomic_DNA"/>
</dbReference>
<name>A0A2A2JUW2_9BILA</name>
<accession>A0A2A2JUW2</accession>
<keyword evidence="3" id="KW-1185">Reference proteome</keyword>
<protein>
    <submittedName>
        <fullName evidence="1">Uncharacterized protein</fullName>
    </submittedName>
</protein>
<evidence type="ECO:0000313" key="3">
    <source>
        <dbReference type="Proteomes" id="UP000218231"/>
    </source>
</evidence>